<evidence type="ECO:0000256" key="2">
    <source>
        <dbReference type="ARBA" id="ARBA00010992"/>
    </source>
</evidence>
<keyword evidence="4 6" id="KW-1133">Transmembrane helix</keyword>
<organism evidence="8 9">
    <name type="scientific">Fonsecaea multimorphosa CBS 102226</name>
    <dbReference type="NCBI Taxonomy" id="1442371"/>
    <lineage>
        <taxon>Eukaryota</taxon>
        <taxon>Fungi</taxon>
        <taxon>Dikarya</taxon>
        <taxon>Ascomycota</taxon>
        <taxon>Pezizomycotina</taxon>
        <taxon>Eurotiomycetes</taxon>
        <taxon>Chaetothyriomycetidae</taxon>
        <taxon>Chaetothyriales</taxon>
        <taxon>Herpotrichiellaceae</taxon>
        <taxon>Fonsecaea</taxon>
    </lineage>
</organism>
<dbReference type="SUPFAM" id="SSF103473">
    <property type="entry name" value="MFS general substrate transporter"/>
    <property type="match status" value="1"/>
</dbReference>
<evidence type="ECO:0000256" key="4">
    <source>
        <dbReference type="ARBA" id="ARBA00022989"/>
    </source>
</evidence>
<dbReference type="EMBL" id="KN848064">
    <property type="protein sequence ID" value="KIY02273.1"/>
    <property type="molecule type" value="Genomic_DNA"/>
</dbReference>
<dbReference type="PANTHER" id="PTHR48022">
    <property type="entry name" value="PLASTIDIC GLUCOSE TRANSPORTER 4"/>
    <property type="match status" value="1"/>
</dbReference>
<feature type="transmembrane region" description="Helical" evidence="6">
    <location>
        <begin position="125"/>
        <end position="145"/>
    </location>
</feature>
<feature type="transmembrane region" description="Helical" evidence="6">
    <location>
        <begin position="444"/>
        <end position="465"/>
    </location>
</feature>
<proteinExistence type="inferred from homology"/>
<comment type="similarity">
    <text evidence="2">Belongs to the major facilitator superfamily. Sugar transporter (TC 2.A.1.1) family.</text>
</comment>
<dbReference type="InterPro" id="IPR005828">
    <property type="entry name" value="MFS_sugar_transport-like"/>
</dbReference>
<feature type="transmembrane region" description="Helical" evidence="6">
    <location>
        <begin position="381"/>
        <end position="404"/>
    </location>
</feature>
<dbReference type="VEuPathDB" id="FungiDB:Z520_02411"/>
<evidence type="ECO:0000256" key="5">
    <source>
        <dbReference type="ARBA" id="ARBA00023136"/>
    </source>
</evidence>
<protein>
    <recommendedName>
        <fullName evidence="7">Major facilitator superfamily (MFS) profile domain-containing protein</fullName>
    </recommendedName>
</protein>
<feature type="transmembrane region" description="Helical" evidence="6">
    <location>
        <begin position="193"/>
        <end position="212"/>
    </location>
</feature>
<evidence type="ECO:0000256" key="6">
    <source>
        <dbReference type="SAM" id="Phobius"/>
    </source>
</evidence>
<feature type="transmembrane region" description="Helical" evidence="6">
    <location>
        <begin position="99"/>
        <end position="119"/>
    </location>
</feature>
<dbReference type="PROSITE" id="PS50850">
    <property type="entry name" value="MFS"/>
    <property type="match status" value="1"/>
</dbReference>
<dbReference type="OrthoDB" id="6612291at2759"/>
<feature type="domain" description="Major facilitator superfamily (MFS) profile" evidence="7">
    <location>
        <begin position="27"/>
        <end position="469"/>
    </location>
</feature>
<dbReference type="GO" id="GO:0016020">
    <property type="term" value="C:membrane"/>
    <property type="evidence" value="ECO:0007669"/>
    <property type="project" value="UniProtKB-SubCell"/>
</dbReference>
<sequence length="529" mass="58105">MHSRMSDGVAQVEHYHGRQFRTYNILMLVIMAVGSFGFGYTNACMSTVLVQPSFIQTFNLDTRSNANDLIGMTNSLYFAGGFFGSLSSCFCSDKWGRRWGIAVPCLISTAAAALLAGSVDISMFIVFRFVQGVAAFTLLAAIPVWMSEVAPPSIRGALVNIHNFALLIGYSVSGFVGYGFFHIHNSRNIQWRGIFALLCIPNVLLLAVMYWIPESPRWLLLHERVEEAEKTLHRLHSAEEARIELIQIQCQLQIDRHLQSTYLSMFTKPSYRKRTIMAFCLTCAIQICGPLVIAAYSPTIYGLLGFDANKQILYTAGFFTVSIGGSLMSLFIVQVAPRPLNFAVGIILSLACLSVEAALVANYATTPESLAHPNHAALKAAAAMFFVFIVFLEATLGGTQYVYIGELFPTHIRSKGMAIGTSGLSFMNTIWLQAAPTAFRTIGWKFYLCFICPGTVAAILILLLYPDTRGLPLESVAALFGDEVGDNIVQAHEIKINTDDLSQSDQKGVIGEKEQPRAAVSLEHIEKTA</sequence>
<keyword evidence="3 6" id="KW-0812">Transmembrane</keyword>
<feature type="transmembrane region" description="Helical" evidence="6">
    <location>
        <begin position="340"/>
        <end position="361"/>
    </location>
</feature>
<dbReference type="Proteomes" id="UP000053411">
    <property type="component" value="Unassembled WGS sequence"/>
</dbReference>
<dbReference type="AlphaFoldDB" id="A0A0D2K867"/>
<evidence type="ECO:0000313" key="8">
    <source>
        <dbReference type="EMBL" id="KIY02273.1"/>
    </source>
</evidence>
<reference evidence="8 9" key="1">
    <citation type="submission" date="2015-01" db="EMBL/GenBank/DDBJ databases">
        <title>The Genome Sequence of Fonsecaea multimorphosa CBS 102226.</title>
        <authorList>
            <consortium name="The Broad Institute Genomics Platform"/>
            <person name="Cuomo C."/>
            <person name="de Hoog S."/>
            <person name="Gorbushina A."/>
            <person name="Stielow B."/>
            <person name="Teixiera M."/>
            <person name="Abouelleil A."/>
            <person name="Chapman S.B."/>
            <person name="Priest M."/>
            <person name="Young S.K."/>
            <person name="Wortman J."/>
            <person name="Nusbaum C."/>
            <person name="Birren B."/>
        </authorList>
    </citation>
    <scope>NUCLEOTIDE SEQUENCE [LARGE SCALE GENOMIC DNA]</scope>
    <source>
        <strain evidence="8 9">CBS 102226</strain>
    </source>
</reference>
<feature type="transmembrane region" description="Helical" evidence="6">
    <location>
        <begin position="25"/>
        <end position="49"/>
    </location>
</feature>
<evidence type="ECO:0000313" key="9">
    <source>
        <dbReference type="Proteomes" id="UP000053411"/>
    </source>
</evidence>
<feature type="transmembrane region" description="Helical" evidence="6">
    <location>
        <begin position="275"/>
        <end position="297"/>
    </location>
</feature>
<dbReference type="RefSeq" id="XP_016636395.1">
    <property type="nucleotide sequence ID" value="XM_016772925.1"/>
</dbReference>
<dbReference type="InterPro" id="IPR050360">
    <property type="entry name" value="MFS_Sugar_Transporters"/>
</dbReference>
<evidence type="ECO:0000256" key="1">
    <source>
        <dbReference type="ARBA" id="ARBA00004141"/>
    </source>
</evidence>
<keyword evidence="9" id="KW-1185">Reference proteome</keyword>
<evidence type="ECO:0000259" key="7">
    <source>
        <dbReference type="PROSITE" id="PS50850"/>
    </source>
</evidence>
<feature type="transmembrane region" description="Helical" evidence="6">
    <location>
        <begin position="157"/>
        <end position="181"/>
    </location>
</feature>
<feature type="transmembrane region" description="Helical" evidence="6">
    <location>
        <begin position="312"/>
        <end position="333"/>
    </location>
</feature>
<dbReference type="PANTHER" id="PTHR48022:SF11">
    <property type="entry name" value="MONOSACCHARIDE TRANSPORTER (HXT8), PUTATIVE (AFU_ORTHOLOGUE AFUA_2G08120)-RELATED"/>
    <property type="match status" value="1"/>
</dbReference>
<dbReference type="InterPro" id="IPR036259">
    <property type="entry name" value="MFS_trans_sf"/>
</dbReference>
<dbReference type="GeneID" id="27708157"/>
<comment type="subcellular location">
    <subcellularLocation>
        <location evidence="1">Membrane</location>
        <topology evidence="1">Multi-pass membrane protein</topology>
    </subcellularLocation>
</comment>
<name>A0A0D2K867_9EURO</name>
<evidence type="ECO:0000256" key="3">
    <source>
        <dbReference type="ARBA" id="ARBA00022692"/>
    </source>
</evidence>
<keyword evidence="5 6" id="KW-0472">Membrane</keyword>
<accession>A0A0D2K867</accession>
<dbReference type="InterPro" id="IPR020846">
    <property type="entry name" value="MFS_dom"/>
</dbReference>
<dbReference type="Gene3D" id="1.20.1250.20">
    <property type="entry name" value="MFS general substrate transporter like domains"/>
    <property type="match status" value="1"/>
</dbReference>
<gene>
    <name evidence="8" type="ORF">Z520_02411</name>
</gene>
<feature type="transmembrane region" description="Helical" evidence="6">
    <location>
        <begin position="69"/>
        <end position="87"/>
    </location>
</feature>
<dbReference type="GO" id="GO:0005351">
    <property type="term" value="F:carbohydrate:proton symporter activity"/>
    <property type="evidence" value="ECO:0007669"/>
    <property type="project" value="TreeGrafter"/>
</dbReference>
<dbReference type="Pfam" id="PF00083">
    <property type="entry name" value="Sugar_tr"/>
    <property type="match status" value="1"/>
</dbReference>